<organism evidence="1 2">
    <name type="scientific">Acinetobacter pseudolwoffii</name>
    <dbReference type="NCBI Taxonomy" id="2053287"/>
    <lineage>
        <taxon>Bacteria</taxon>
        <taxon>Pseudomonadati</taxon>
        <taxon>Pseudomonadota</taxon>
        <taxon>Gammaproteobacteria</taxon>
        <taxon>Moraxellales</taxon>
        <taxon>Moraxellaceae</taxon>
        <taxon>Acinetobacter</taxon>
    </lineage>
</organism>
<dbReference type="Proteomes" id="UP000242351">
    <property type="component" value="Unassembled WGS sequence"/>
</dbReference>
<gene>
    <name evidence="1" type="ORF">CU320_07655</name>
</gene>
<reference evidence="1 2" key="2">
    <citation type="submission" date="2017-12" db="EMBL/GenBank/DDBJ databases">
        <title>Revising the taxonomy of the Acinetobacter lwoffii group: the description of Acinetobacter pseudolwoffii sp. nov. and emended description of Acinetobacter lwoffii.</title>
        <authorList>
            <person name="Nemec A."/>
        </authorList>
    </citation>
    <scope>NUCLEOTIDE SEQUENCE [LARGE SCALE GENOMIC DNA]</scope>
    <source>
        <strain evidence="1 2">ANC 5347</strain>
    </source>
</reference>
<evidence type="ECO:0000313" key="1">
    <source>
        <dbReference type="EMBL" id="PJI32722.1"/>
    </source>
</evidence>
<accession>A0A2H9ULY7</accession>
<dbReference type="RefSeq" id="WP_100357642.1">
    <property type="nucleotide sequence ID" value="NZ_PGOZ01000007.1"/>
</dbReference>
<proteinExistence type="predicted"/>
<comment type="caution">
    <text evidence="1">The sequence shown here is derived from an EMBL/GenBank/DDBJ whole genome shotgun (WGS) entry which is preliminary data.</text>
</comment>
<dbReference type="EMBL" id="PGOZ01000007">
    <property type="protein sequence ID" value="PJI32722.1"/>
    <property type="molecule type" value="Genomic_DNA"/>
</dbReference>
<sequence length="330" mass="38703">MKDTIYLSVFGLNLALINELKAIINIALQEKYEISWTHLADSKLQLLLINEDFINIPHTEQMDKKNQILRIKKSDTNTTQQIINNTIYLPLFDEKPLIQWIQSYFFNLLKSNNLSYQLNNNSLFIQNQKFNYDNLENIFKDIFKKYRTGLFLLQSESESESESESDDIAILDFDRFQFYLKPNLQIITTKNLNIIPASINQILSIKKYAKGIDLKQGVWQFIWDYLDQEIPNYPFHYQIKRWPKISNRTDRIHLFKLSTVFSSGSHISYAESSLKIGYKYINFFLCVSDLAGDLIPISENMSPFKLTQQNKTKNNGLNGFFNSLRKKLGL</sequence>
<name>A0A2H9ULY7_9GAMM</name>
<evidence type="ECO:0000313" key="2">
    <source>
        <dbReference type="Proteomes" id="UP000242351"/>
    </source>
</evidence>
<protein>
    <submittedName>
        <fullName evidence="1">Uncharacterized protein</fullName>
    </submittedName>
</protein>
<reference evidence="1 2" key="1">
    <citation type="submission" date="2017-11" db="EMBL/GenBank/DDBJ databases">
        <authorList>
            <person name="Han C.G."/>
        </authorList>
    </citation>
    <scope>NUCLEOTIDE SEQUENCE [LARGE SCALE GENOMIC DNA]</scope>
    <source>
        <strain evidence="1 2">ANC 5347</strain>
    </source>
</reference>
<dbReference type="AlphaFoldDB" id="A0A2H9ULY7"/>